<evidence type="ECO:0000313" key="3">
    <source>
        <dbReference type="EMBL" id="QBB69788.1"/>
    </source>
</evidence>
<dbReference type="RefSeq" id="WP_129832048.1">
    <property type="nucleotide sequence ID" value="NZ_CP035704.1"/>
</dbReference>
<keyword evidence="3" id="KW-0012">Acyltransferase</keyword>
<evidence type="ECO:0000256" key="1">
    <source>
        <dbReference type="SAM" id="Phobius"/>
    </source>
</evidence>
<dbReference type="GO" id="GO:0016747">
    <property type="term" value="F:acyltransferase activity, transferring groups other than amino-acyl groups"/>
    <property type="evidence" value="ECO:0007669"/>
    <property type="project" value="InterPro"/>
</dbReference>
<keyword evidence="4" id="KW-1185">Reference proteome</keyword>
<dbReference type="Pfam" id="PF01757">
    <property type="entry name" value="Acyl_transf_3"/>
    <property type="match status" value="1"/>
</dbReference>
<feature type="transmembrane region" description="Helical" evidence="1">
    <location>
        <begin position="184"/>
        <end position="202"/>
    </location>
</feature>
<evidence type="ECO:0000313" key="4">
    <source>
        <dbReference type="Proteomes" id="UP000291562"/>
    </source>
</evidence>
<feature type="transmembrane region" description="Helical" evidence="1">
    <location>
        <begin position="156"/>
        <end position="178"/>
    </location>
</feature>
<keyword evidence="1" id="KW-0472">Membrane</keyword>
<feature type="transmembrane region" description="Helical" evidence="1">
    <location>
        <begin position="124"/>
        <end position="144"/>
    </location>
</feature>
<dbReference type="KEGG" id="xbc:ELE36_05045"/>
<name>A0A411HGZ7_9GAMM</name>
<dbReference type="AlphaFoldDB" id="A0A411HGZ7"/>
<accession>A0A411HGZ7</accession>
<gene>
    <name evidence="3" type="ORF">ELE36_05045</name>
</gene>
<sequence>MKRFARVWPVYAVATLLYALVLNGGLSYFHQAPNRATFWHSMAMLPADPSYVPYFSLTLPVGWTLEFEMYFYAIFAMSLLFKRLRWFVLVSWVLLTVILIPLGWSSLSMDVTANLNYPVGYMNIVTSPFVLEFLAGVVIGWLYLSDRVRISNRKVAYHVLGLGVAFAIWCIYGAVTGMHGPTNWGWPIAIMVLSMAITSKTIEISVPRFCMWLGTISYSLYLTHLISQGLITRWLVALGQAPSAHAWAYIFISTAFALSFAALSHHYLEQGLANLMRNWMLKAIPAGASRVRPTDIKDAPSSAIFPIPKTGVGLVEAREA</sequence>
<dbReference type="EMBL" id="CP035704">
    <property type="protein sequence ID" value="QBB69788.1"/>
    <property type="molecule type" value="Genomic_DNA"/>
</dbReference>
<feature type="transmembrane region" description="Helical" evidence="1">
    <location>
        <begin position="51"/>
        <end position="72"/>
    </location>
</feature>
<reference evidence="3 4" key="1">
    <citation type="submission" date="2019-01" db="EMBL/GenBank/DDBJ databases">
        <title>Pseudolysobacter antarctica gen. nov., sp. nov., isolated from Fildes Peninsula, Antarctica.</title>
        <authorList>
            <person name="Wei Z."/>
            <person name="Peng F."/>
        </authorList>
    </citation>
    <scope>NUCLEOTIDE SEQUENCE [LARGE SCALE GENOMIC DNA]</scope>
    <source>
        <strain evidence="3 4">AQ6-296</strain>
    </source>
</reference>
<organism evidence="3 4">
    <name type="scientific">Pseudolysobacter antarcticus</name>
    <dbReference type="NCBI Taxonomy" id="2511995"/>
    <lineage>
        <taxon>Bacteria</taxon>
        <taxon>Pseudomonadati</taxon>
        <taxon>Pseudomonadota</taxon>
        <taxon>Gammaproteobacteria</taxon>
        <taxon>Lysobacterales</taxon>
        <taxon>Rhodanobacteraceae</taxon>
        <taxon>Pseudolysobacter</taxon>
    </lineage>
</organism>
<proteinExistence type="predicted"/>
<keyword evidence="1" id="KW-1133">Transmembrane helix</keyword>
<dbReference type="InterPro" id="IPR002656">
    <property type="entry name" value="Acyl_transf_3_dom"/>
</dbReference>
<keyword evidence="3" id="KW-0808">Transferase</keyword>
<protein>
    <submittedName>
        <fullName evidence="3">Acyltransferase</fullName>
    </submittedName>
</protein>
<dbReference type="Proteomes" id="UP000291562">
    <property type="component" value="Chromosome"/>
</dbReference>
<feature type="transmembrane region" description="Helical" evidence="1">
    <location>
        <begin position="84"/>
        <end position="104"/>
    </location>
</feature>
<feature type="transmembrane region" description="Helical" evidence="1">
    <location>
        <begin position="209"/>
        <end position="226"/>
    </location>
</feature>
<feature type="transmembrane region" description="Helical" evidence="1">
    <location>
        <begin position="246"/>
        <end position="268"/>
    </location>
</feature>
<evidence type="ECO:0000259" key="2">
    <source>
        <dbReference type="Pfam" id="PF01757"/>
    </source>
</evidence>
<keyword evidence="1" id="KW-0812">Transmembrane</keyword>
<feature type="domain" description="Acyltransferase 3" evidence="2">
    <location>
        <begin position="2"/>
        <end position="260"/>
    </location>
</feature>
<dbReference type="OrthoDB" id="9767863at2"/>